<keyword evidence="6" id="KW-0998">Cell outer membrane</keyword>
<dbReference type="GO" id="GO:0015344">
    <property type="term" value="F:siderophore uptake transmembrane transporter activity"/>
    <property type="evidence" value="ECO:0007669"/>
    <property type="project" value="TreeGrafter"/>
</dbReference>
<evidence type="ECO:0000313" key="8">
    <source>
        <dbReference type="EMBL" id="MBA0088177.1"/>
    </source>
</evidence>
<comment type="caution">
    <text evidence="8">The sequence shown here is derived from an EMBL/GenBank/DDBJ whole genome shotgun (WGS) entry which is preliminary data.</text>
</comment>
<feature type="non-terminal residue" evidence="8">
    <location>
        <position position="1"/>
    </location>
</feature>
<sequence length="751" mass="81379">RYVFADSLQSALLGGYTIPPAPGSGLKPDAFNSIAPTRVQVAGLGWTYTISASKILDVRFNWNRYAQILDPNNKVSPLSLGIDTGPLDPADFGVPPVYASSVTAGNIGGIFGYPLSTRPTQNYDASTHFTWTKGAHSFKFGGNYDYASTFSLRNRARSSLSSFQADFPTVLTQLLVGRIDEAARSFGDTSRHLYQPSMGIFFQDEWKVRPRLTVSYGLRWEVNGALGEADKTASNFYPCAAPEPTVCPPGNAPPGLVRVGVGNPRLYNLDLRDFGPRAGLAWDVFGNGKTSLRVGYSMVYDVANFAAISAPYSFQGARAGAFTNENLGVFSVVADGNADTSVLFEPLTANTCYNPTINTASPDWICLGPQPGPAAFGGSSTVPYTTYGPTPTATPPFNIFGVVPDLKTPRIQYYSLTLQHELFSKSALSIGYFGAHGTDMLLNRSLNNRPIGCFANGSQLTGPPNSAKNPTSLNCNRPFDSVFQDSTGTPLYKYVIQLTNAGFSRYNSLQITYRQRDWHGLNSIVNFTWSNCIDSNSVNRGGGSSLPIAENPFNPESNRGHCDTDIRRNFNTGITYDFPKWSALGRLGSGWQIGNVATYASARAFTVLASSGKDNSGQDRTYQRPDCNAAPIYNYSDPNQNYITNAAAVFSKPADGTIGTCGRNAFRGPYFVQWDANLNKTTKITERLSMQLRWEVFNVLNHPNLNPTPASSTYTSGAFGTFSQTPDIAAGNPFLSQGGPRAMQLGVKLIF</sequence>
<dbReference type="PANTHER" id="PTHR30069:SF46">
    <property type="entry name" value="OAR PROTEIN"/>
    <property type="match status" value="1"/>
</dbReference>
<evidence type="ECO:0000256" key="2">
    <source>
        <dbReference type="ARBA" id="ARBA00022448"/>
    </source>
</evidence>
<keyword evidence="9" id="KW-1185">Reference proteome</keyword>
<evidence type="ECO:0000256" key="4">
    <source>
        <dbReference type="ARBA" id="ARBA00022692"/>
    </source>
</evidence>
<keyword evidence="2" id="KW-0813">Transport</keyword>
<evidence type="ECO:0000256" key="1">
    <source>
        <dbReference type="ARBA" id="ARBA00004571"/>
    </source>
</evidence>
<gene>
    <name evidence="8" type="ORF">HRJ53_24595</name>
</gene>
<keyword evidence="4" id="KW-0812">Transmembrane</keyword>
<evidence type="ECO:0000256" key="5">
    <source>
        <dbReference type="ARBA" id="ARBA00023136"/>
    </source>
</evidence>
<dbReference type="GO" id="GO:0044718">
    <property type="term" value="P:siderophore transmembrane transport"/>
    <property type="evidence" value="ECO:0007669"/>
    <property type="project" value="TreeGrafter"/>
</dbReference>
<dbReference type="SUPFAM" id="SSF56935">
    <property type="entry name" value="Porins"/>
    <property type="match status" value="1"/>
</dbReference>
<organism evidence="8 9">
    <name type="scientific">Candidatus Acidiferrum panamense</name>
    <dbReference type="NCBI Taxonomy" id="2741543"/>
    <lineage>
        <taxon>Bacteria</taxon>
        <taxon>Pseudomonadati</taxon>
        <taxon>Acidobacteriota</taxon>
        <taxon>Terriglobia</taxon>
        <taxon>Candidatus Acidiferrales</taxon>
        <taxon>Candidatus Acidiferrum</taxon>
    </lineage>
</organism>
<comment type="subcellular location">
    <subcellularLocation>
        <location evidence="1">Cell outer membrane</location>
        <topology evidence="1">Multi-pass membrane protein</topology>
    </subcellularLocation>
</comment>
<dbReference type="PANTHER" id="PTHR30069">
    <property type="entry name" value="TONB-DEPENDENT OUTER MEMBRANE RECEPTOR"/>
    <property type="match status" value="1"/>
</dbReference>
<evidence type="ECO:0000259" key="7">
    <source>
        <dbReference type="Pfam" id="PF25183"/>
    </source>
</evidence>
<dbReference type="Proteomes" id="UP000567293">
    <property type="component" value="Unassembled WGS sequence"/>
</dbReference>
<dbReference type="Pfam" id="PF25183">
    <property type="entry name" value="OMP_b-brl_4"/>
    <property type="match status" value="1"/>
</dbReference>
<keyword evidence="8" id="KW-0675">Receptor</keyword>
<dbReference type="AlphaFoldDB" id="A0A7V8NVF3"/>
<accession>A0A7V8NVF3</accession>
<keyword evidence="5" id="KW-0472">Membrane</keyword>
<dbReference type="Gene3D" id="2.40.170.20">
    <property type="entry name" value="TonB-dependent receptor, beta-barrel domain"/>
    <property type="match status" value="1"/>
</dbReference>
<dbReference type="GO" id="GO:0009279">
    <property type="term" value="C:cell outer membrane"/>
    <property type="evidence" value="ECO:0007669"/>
    <property type="project" value="UniProtKB-SubCell"/>
</dbReference>
<protein>
    <submittedName>
        <fullName evidence="8">TonB-dependent receptor</fullName>
    </submittedName>
</protein>
<evidence type="ECO:0000256" key="3">
    <source>
        <dbReference type="ARBA" id="ARBA00022452"/>
    </source>
</evidence>
<proteinExistence type="predicted"/>
<evidence type="ECO:0000313" key="9">
    <source>
        <dbReference type="Proteomes" id="UP000567293"/>
    </source>
</evidence>
<reference evidence="8" key="1">
    <citation type="submission" date="2020-06" db="EMBL/GenBank/DDBJ databases">
        <title>Legume-microbial interactions unlock mineral nutrients during tropical forest succession.</title>
        <authorList>
            <person name="Epihov D.Z."/>
        </authorList>
    </citation>
    <scope>NUCLEOTIDE SEQUENCE [LARGE SCALE GENOMIC DNA]</scope>
    <source>
        <strain evidence="8">Pan2503</strain>
    </source>
</reference>
<dbReference type="InterPro" id="IPR039426">
    <property type="entry name" value="TonB-dep_rcpt-like"/>
</dbReference>
<dbReference type="InterPro" id="IPR057601">
    <property type="entry name" value="Oar-like_b-barrel"/>
</dbReference>
<evidence type="ECO:0000256" key="6">
    <source>
        <dbReference type="ARBA" id="ARBA00023237"/>
    </source>
</evidence>
<name>A0A7V8NVF3_9BACT</name>
<keyword evidence="3" id="KW-1134">Transmembrane beta strand</keyword>
<dbReference type="InterPro" id="IPR036942">
    <property type="entry name" value="Beta-barrel_TonB_sf"/>
</dbReference>
<feature type="domain" description="TonB-dependent transporter Oar-like beta-barrel" evidence="7">
    <location>
        <begin position="20"/>
        <end position="725"/>
    </location>
</feature>
<dbReference type="EMBL" id="JACDQQ010002379">
    <property type="protein sequence ID" value="MBA0088177.1"/>
    <property type="molecule type" value="Genomic_DNA"/>
</dbReference>